<dbReference type="AlphaFoldDB" id="A0AAV2HZT5"/>
<evidence type="ECO:0000259" key="2">
    <source>
        <dbReference type="PROSITE" id="PS50215"/>
    </source>
</evidence>
<dbReference type="Gene3D" id="3.40.390.10">
    <property type="entry name" value="Collagenase (Catalytic Domain)"/>
    <property type="match status" value="1"/>
</dbReference>
<sequence length="378" mass="42463">MTTFFVDQSKIFTGHLTDQRDVNVNAHLEDSLWSIRIYEKNETFGIEPAWNLLKPSENPRNDTLIAYRSSDFSNNTGNCGTDKLVSPIYFDEINLPSYTGLHGRTKRHNSKNTCLIYIVADFSFFENRCKRHHLTCSALMISLVHHVDAIFRKSKFQDSSFTIHTGIGIQIGMLVLYTAFTYSADTVYPHFNAKGISWTAYTKLFSFSYFMSYIREKYCLCHLLTSHGMSNRILGLAYGNSICSSPRRGNTLESCGLSSDTDELFGPLPSVQLNLVMTHGHNFGSGHDPHNKQCSRPENQGGNYIMWERAVSGKSPNNLLFSPCSLRNIGRKLETSTCLISRKLFSTFCGNGIVDRGEECDSGAIGIVNADNCCSKYC</sequence>
<dbReference type="EMBL" id="CAXITT010000357">
    <property type="protein sequence ID" value="CAL1539811.1"/>
    <property type="molecule type" value="Genomic_DNA"/>
</dbReference>
<protein>
    <recommendedName>
        <fullName evidence="2">Peptidase M12B domain-containing protein</fullName>
    </recommendedName>
</protein>
<dbReference type="PANTHER" id="PTHR45702">
    <property type="entry name" value="ADAM10/ADAM17 METALLOPEPTIDASE FAMILY MEMBER"/>
    <property type="match status" value="1"/>
</dbReference>
<dbReference type="InterPro" id="IPR001590">
    <property type="entry name" value="Peptidase_M12B"/>
</dbReference>
<evidence type="ECO:0000313" key="4">
    <source>
        <dbReference type="Proteomes" id="UP001497497"/>
    </source>
</evidence>
<dbReference type="GO" id="GO:0005886">
    <property type="term" value="C:plasma membrane"/>
    <property type="evidence" value="ECO:0007669"/>
    <property type="project" value="TreeGrafter"/>
</dbReference>
<organism evidence="3 4">
    <name type="scientific">Lymnaea stagnalis</name>
    <name type="common">Great pond snail</name>
    <name type="synonym">Helix stagnalis</name>
    <dbReference type="NCBI Taxonomy" id="6523"/>
    <lineage>
        <taxon>Eukaryota</taxon>
        <taxon>Metazoa</taxon>
        <taxon>Spiralia</taxon>
        <taxon>Lophotrochozoa</taxon>
        <taxon>Mollusca</taxon>
        <taxon>Gastropoda</taxon>
        <taxon>Heterobranchia</taxon>
        <taxon>Euthyneura</taxon>
        <taxon>Panpulmonata</taxon>
        <taxon>Hygrophila</taxon>
        <taxon>Lymnaeoidea</taxon>
        <taxon>Lymnaeidae</taxon>
        <taxon>Lymnaea</taxon>
    </lineage>
</organism>
<proteinExistence type="predicted"/>
<reference evidence="3 4" key="1">
    <citation type="submission" date="2024-04" db="EMBL/GenBank/DDBJ databases">
        <authorList>
            <consortium name="Genoscope - CEA"/>
            <person name="William W."/>
        </authorList>
    </citation>
    <scope>NUCLEOTIDE SEQUENCE [LARGE SCALE GENOMIC DNA]</scope>
</reference>
<dbReference type="GO" id="GO:0006509">
    <property type="term" value="P:membrane protein ectodomain proteolysis"/>
    <property type="evidence" value="ECO:0007669"/>
    <property type="project" value="TreeGrafter"/>
</dbReference>
<feature type="domain" description="Peptidase M12B" evidence="2">
    <location>
        <begin position="112"/>
        <end position="334"/>
    </location>
</feature>
<dbReference type="PANTHER" id="PTHR45702:SF2">
    <property type="entry name" value="KUZBANIAN, ISOFORM A"/>
    <property type="match status" value="1"/>
</dbReference>
<dbReference type="InterPro" id="IPR051489">
    <property type="entry name" value="ADAM_Metalloproteinase"/>
</dbReference>
<comment type="caution">
    <text evidence="3">The sequence shown here is derived from an EMBL/GenBank/DDBJ whole genome shotgun (WGS) entry which is preliminary data.</text>
</comment>
<keyword evidence="4" id="KW-1185">Reference proteome</keyword>
<evidence type="ECO:0000313" key="3">
    <source>
        <dbReference type="EMBL" id="CAL1539811.1"/>
    </source>
</evidence>
<accession>A0AAV2HZT5</accession>
<evidence type="ECO:0000256" key="1">
    <source>
        <dbReference type="PROSITE-ProRule" id="PRU00276"/>
    </source>
</evidence>
<gene>
    <name evidence="3" type="ORF">GSLYS_00013544001</name>
</gene>
<dbReference type="InterPro" id="IPR024079">
    <property type="entry name" value="MetalloPept_cat_dom_sf"/>
</dbReference>
<dbReference type="Pfam" id="PF13688">
    <property type="entry name" value="Reprolysin_5"/>
    <property type="match status" value="1"/>
</dbReference>
<name>A0AAV2HZT5_LYMST</name>
<dbReference type="PROSITE" id="PS50215">
    <property type="entry name" value="ADAM_MEPRO"/>
    <property type="match status" value="1"/>
</dbReference>
<dbReference type="GO" id="GO:0004222">
    <property type="term" value="F:metalloendopeptidase activity"/>
    <property type="evidence" value="ECO:0007669"/>
    <property type="project" value="InterPro"/>
</dbReference>
<feature type="non-terminal residue" evidence="3">
    <location>
        <position position="378"/>
    </location>
</feature>
<dbReference type="Proteomes" id="UP001497497">
    <property type="component" value="Unassembled WGS sequence"/>
</dbReference>
<dbReference type="SUPFAM" id="SSF55486">
    <property type="entry name" value="Metalloproteases ('zincins'), catalytic domain"/>
    <property type="match status" value="1"/>
</dbReference>
<comment type="caution">
    <text evidence="1">Lacks conserved residue(s) required for the propagation of feature annotation.</text>
</comment>
<dbReference type="GO" id="GO:0007219">
    <property type="term" value="P:Notch signaling pathway"/>
    <property type="evidence" value="ECO:0007669"/>
    <property type="project" value="TreeGrafter"/>
</dbReference>